<organism evidence="5 6">
    <name type="scientific">Alteromonas lipolytica</name>
    <dbReference type="NCBI Taxonomy" id="1856405"/>
    <lineage>
        <taxon>Bacteria</taxon>
        <taxon>Pseudomonadati</taxon>
        <taxon>Pseudomonadota</taxon>
        <taxon>Gammaproteobacteria</taxon>
        <taxon>Alteromonadales</taxon>
        <taxon>Alteromonadaceae</taxon>
        <taxon>Alteromonas/Salinimonas group</taxon>
        <taxon>Alteromonas</taxon>
    </lineage>
</organism>
<feature type="domain" description="Carboxylesterase type B" evidence="4">
    <location>
        <begin position="36"/>
        <end position="528"/>
    </location>
</feature>
<name>A0A1E8FJ17_9ALTE</name>
<evidence type="ECO:0000256" key="3">
    <source>
        <dbReference type="RuleBase" id="RU361235"/>
    </source>
</evidence>
<dbReference type="Pfam" id="PF00135">
    <property type="entry name" value="COesterase"/>
    <property type="match status" value="1"/>
</dbReference>
<dbReference type="InterPro" id="IPR050309">
    <property type="entry name" value="Type-B_Carboxylest/Lipase"/>
</dbReference>
<evidence type="ECO:0000256" key="2">
    <source>
        <dbReference type="ARBA" id="ARBA00022801"/>
    </source>
</evidence>
<dbReference type="Proteomes" id="UP000176037">
    <property type="component" value="Unassembled WGS sequence"/>
</dbReference>
<keyword evidence="2 3" id="KW-0378">Hydrolase</keyword>
<dbReference type="EC" id="3.1.1.-" evidence="3"/>
<protein>
    <recommendedName>
        <fullName evidence="3">Carboxylic ester hydrolase</fullName>
        <ecNumber evidence="3">3.1.1.-</ecNumber>
    </recommendedName>
</protein>
<comment type="caution">
    <text evidence="5">The sequence shown here is derived from an EMBL/GenBank/DDBJ whole genome shotgun (WGS) entry which is preliminary data.</text>
</comment>
<dbReference type="InterPro" id="IPR019826">
    <property type="entry name" value="Carboxylesterase_B_AS"/>
</dbReference>
<keyword evidence="6" id="KW-1185">Reference proteome</keyword>
<dbReference type="Gene3D" id="3.40.50.1820">
    <property type="entry name" value="alpha/beta hydrolase"/>
    <property type="match status" value="1"/>
</dbReference>
<dbReference type="OrthoDB" id="9775851at2"/>
<dbReference type="EMBL" id="MJIC01000009">
    <property type="protein sequence ID" value="OFI35443.1"/>
    <property type="molecule type" value="Genomic_DNA"/>
</dbReference>
<dbReference type="InterPro" id="IPR029058">
    <property type="entry name" value="AB_hydrolase_fold"/>
</dbReference>
<dbReference type="STRING" id="1856405.BFC17_11790"/>
<dbReference type="InterPro" id="IPR002018">
    <property type="entry name" value="CarbesteraseB"/>
</dbReference>
<proteinExistence type="inferred from homology"/>
<accession>A0A1E8FJ17</accession>
<evidence type="ECO:0000313" key="6">
    <source>
        <dbReference type="Proteomes" id="UP000176037"/>
    </source>
</evidence>
<dbReference type="AlphaFoldDB" id="A0A1E8FJ17"/>
<keyword evidence="3" id="KW-0732">Signal</keyword>
<dbReference type="GO" id="GO:0016787">
    <property type="term" value="F:hydrolase activity"/>
    <property type="evidence" value="ECO:0007669"/>
    <property type="project" value="UniProtKB-KW"/>
</dbReference>
<comment type="similarity">
    <text evidence="1 3">Belongs to the type-B carboxylesterase/lipase family.</text>
</comment>
<feature type="signal peptide" evidence="3">
    <location>
        <begin position="1"/>
        <end position="31"/>
    </location>
</feature>
<dbReference type="RefSeq" id="WP_070175187.1">
    <property type="nucleotide sequence ID" value="NZ_BMJR01000006.1"/>
</dbReference>
<dbReference type="PROSITE" id="PS00941">
    <property type="entry name" value="CARBOXYLESTERASE_B_2"/>
    <property type="match status" value="1"/>
</dbReference>
<dbReference type="PANTHER" id="PTHR11559">
    <property type="entry name" value="CARBOXYLESTERASE"/>
    <property type="match status" value="1"/>
</dbReference>
<evidence type="ECO:0000256" key="1">
    <source>
        <dbReference type="ARBA" id="ARBA00005964"/>
    </source>
</evidence>
<evidence type="ECO:0000259" key="4">
    <source>
        <dbReference type="Pfam" id="PF00135"/>
    </source>
</evidence>
<sequence>MNNTINHHRRKLLIAAGISVPALSLPFNALAGSSAAPVANTAQGRLRGLNDNGVLIFKGVPYAGSVSGAANRFKAPPPPEGWSGVRDATRFGAPAWQKSQPFGFDQPDMNEDCLFLNVWTPALDGAKRPVMVYQHGGGFVIGSGAAPWQDGAALAREHDVVVVQSNHRLGLMGYLYLGGLLGEEYQGNQGLQDLVAALKWVNQNIAEFGGDPDNVMIFGESGGGGKTSALYGMPSAAPYFAKASIESPIGPGHQTPEQATEITREVMRRVNVTDPRKLLTLPADVLIKAQVGGTAAQTGGAGPADASKTADGEIMFWPLIDGKVLPEEPFSGHAPAVSANKPLIVGTCKDESVFFYQGDKSVFSLTEAGLHERLKPILGSHTERWINTFKQSRPTATPSELFIAITTAKPWRAHHLRIAEAKAKQGTAKVYSYILDYNSPVPVRGTDFPQGSPHASDIAMKFNTAAQFGPKDEARLKTATNMSTLWANFARHSVPSAPGQPEWRAYSLDERDTLIIDAECRLQKDPESLERQFFAQEPHADTEVPIK</sequence>
<feature type="chain" id="PRO_5009028692" description="Carboxylic ester hydrolase" evidence="3">
    <location>
        <begin position="32"/>
        <end position="547"/>
    </location>
</feature>
<reference evidence="5 6" key="1">
    <citation type="submission" date="2016-09" db="EMBL/GenBank/DDBJ databases">
        <title>Alteromonas lipolytica, a new species isolated from sea water.</title>
        <authorList>
            <person name="Wu Y.-H."/>
            <person name="Cheng H."/>
            <person name="Xu X.-W."/>
        </authorList>
    </citation>
    <scope>NUCLEOTIDE SEQUENCE [LARGE SCALE GENOMIC DNA]</scope>
    <source>
        <strain evidence="5 6">JW12</strain>
    </source>
</reference>
<dbReference type="PROSITE" id="PS00122">
    <property type="entry name" value="CARBOXYLESTERASE_B_1"/>
    <property type="match status" value="1"/>
</dbReference>
<evidence type="ECO:0000313" key="5">
    <source>
        <dbReference type="EMBL" id="OFI35443.1"/>
    </source>
</evidence>
<dbReference type="InterPro" id="IPR019819">
    <property type="entry name" value="Carboxylesterase_B_CS"/>
</dbReference>
<gene>
    <name evidence="5" type="ORF">BFC17_11790</name>
</gene>
<dbReference type="SUPFAM" id="SSF53474">
    <property type="entry name" value="alpha/beta-Hydrolases"/>
    <property type="match status" value="1"/>
</dbReference>